<feature type="compositionally biased region" description="Low complexity" evidence="1">
    <location>
        <begin position="60"/>
        <end position="75"/>
    </location>
</feature>
<evidence type="ECO:0000256" key="2">
    <source>
        <dbReference type="SAM" id="Phobius"/>
    </source>
</evidence>
<feature type="region of interest" description="Disordered" evidence="1">
    <location>
        <begin position="60"/>
        <end position="105"/>
    </location>
</feature>
<reference evidence="3 4" key="2">
    <citation type="submission" date="2018-11" db="EMBL/GenBank/DDBJ databases">
        <authorList>
            <consortium name="Pathogen Informatics"/>
        </authorList>
    </citation>
    <scope>NUCLEOTIDE SEQUENCE [LARGE SCALE GENOMIC DNA]</scope>
</reference>
<accession>A0A183EMI4</accession>
<sequence length="120" mass="14017">MDLLRGNAVGWRISFLIAAGVDLTALITFALFAKGELQEWAKEEEPQQTMQDIVRRLSSMMRRMSSSQRSKTSSVRHQRLQEEDEEKCKKRTSRPTIDEEDEIPQSEQVNKFKQLLTNRF</sequence>
<dbReference type="OrthoDB" id="2985014at2759"/>
<dbReference type="WBParaSite" id="GPUH_0002220201-mRNA-1">
    <property type="protein sequence ID" value="GPUH_0002220201-mRNA-1"/>
    <property type="gene ID" value="GPUH_0002220201"/>
</dbReference>
<keyword evidence="2" id="KW-1133">Transmembrane helix</keyword>
<reference evidence="5" key="1">
    <citation type="submission" date="2016-06" db="UniProtKB">
        <authorList>
            <consortium name="WormBaseParasite"/>
        </authorList>
    </citation>
    <scope>IDENTIFICATION</scope>
</reference>
<gene>
    <name evidence="3" type="ORF">GPUH_LOCUS22175</name>
</gene>
<keyword evidence="2" id="KW-0812">Transmembrane</keyword>
<evidence type="ECO:0000313" key="4">
    <source>
        <dbReference type="Proteomes" id="UP000271098"/>
    </source>
</evidence>
<dbReference type="Proteomes" id="UP000271098">
    <property type="component" value="Unassembled WGS sequence"/>
</dbReference>
<evidence type="ECO:0000313" key="3">
    <source>
        <dbReference type="EMBL" id="VDN39598.1"/>
    </source>
</evidence>
<dbReference type="EMBL" id="UYRT01094433">
    <property type="protein sequence ID" value="VDN39598.1"/>
    <property type="molecule type" value="Genomic_DNA"/>
</dbReference>
<protein>
    <submittedName>
        <fullName evidence="3 5">Uncharacterized protein</fullName>
    </submittedName>
</protein>
<keyword evidence="2" id="KW-0472">Membrane</keyword>
<keyword evidence="4" id="KW-1185">Reference proteome</keyword>
<evidence type="ECO:0000313" key="5">
    <source>
        <dbReference type="WBParaSite" id="GPUH_0002220201-mRNA-1"/>
    </source>
</evidence>
<organism evidence="5">
    <name type="scientific">Gongylonema pulchrum</name>
    <dbReference type="NCBI Taxonomy" id="637853"/>
    <lineage>
        <taxon>Eukaryota</taxon>
        <taxon>Metazoa</taxon>
        <taxon>Ecdysozoa</taxon>
        <taxon>Nematoda</taxon>
        <taxon>Chromadorea</taxon>
        <taxon>Rhabditida</taxon>
        <taxon>Spirurina</taxon>
        <taxon>Spiruromorpha</taxon>
        <taxon>Spiruroidea</taxon>
        <taxon>Gongylonematidae</taxon>
        <taxon>Gongylonema</taxon>
    </lineage>
</organism>
<proteinExistence type="predicted"/>
<feature type="transmembrane region" description="Helical" evidence="2">
    <location>
        <begin position="12"/>
        <end position="33"/>
    </location>
</feature>
<evidence type="ECO:0000256" key="1">
    <source>
        <dbReference type="SAM" id="MobiDB-lite"/>
    </source>
</evidence>
<dbReference type="AlphaFoldDB" id="A0A183EMI4"/>
<name>A0A183EMI4_9BILA</name>